<dbReference type="Gene3D" id="3.60.15.10">
    <property type="entry name" value="Ribonuclease Z/Hydroxyacylglutathione hydrolase-like"/>
    <property type="match status" value="1"/>
</dbReference>
<comment type="caution">
    <text evidence="2">The sequence shown here is derived from an EMBL/GenBank/DDBJ whole genome shotgun (WGS) entry which is preliminary data.</text>
</comment>
<dbReference type="EMBL" id="LAZR01012523">
    <property type="protein sequence ID" value="KKM26385.1"/>
    <property type="molecule type" value="Genomic_DNA"/>
</dbReference>
<dbReference type="InterPro" id="IPR036866">
    <property type="entry name" value="RibonucZ/Hydroxyglut_hydro"/>
</dbReference>
<evidence type="ECO:0000259" key="1">
    <source>
        <dbReference type="Pfam" id="PF12706"/>
    </source>
</evidence>
<proteinExistence type="predicted"/>
<dbReference type="PANTHER" id="PTHR46018">
    <property type="entry name" value="ZINC PHOSPHODIESTERASE ELAC PROTEIN 1"/>
    <property type="match status" value="1"/>
</dbReference>
<dbReference type="SUPFAM" id="SSF56281">
    <property type="entry name" value="Metallo-hydrolase/oxidoreductase"/>
    <property type="match status" value="1"/>
</dbReference>
<accession>A0A0F9LFX2</accession>
<evidence type="ECO:0000313" key="2">
    <source>
        <dbReference type="EMBL" id="KKM26385.1"/>
    </source>
</evidence>
<dbReference type="GO" id="GO:0042781">
    <property type="term" value="F:3'-tRNA processing endoribonuclease activity"/>
    <property type="evidence" value="ECO:0007669"/>
    <property type="project" value="TreeGrafter"/>
</dbReference>
<organism evidence="2">
    <name type="scientific">marine sediment metagenome</name>
    <dbReference type="NCBI Taxonomy" id="412755"/>
    <lineage>
        <taxon>unclassified sequences</taxon>
        <taxon>metagenomes</taxon>
        <taxon>ecological metagenomes</taxon>
    </lineage>
</organism>
<name>A0A0F9LFX2_9ZZZZ</name>
<dbReference type="Pfam" id="PF12706">
    <property type="entry name" value="Lactamase_B_2"/>
    <property type="match status" value="1"/>
</dbReference>
<reference evidence="2" key="1">
    <citation type="journal article" date="2015" name="Nature">
        <title>Complex archaea that bridge the gap between prokaryotes and eukaryotes.</title>
        <authorList>
            <person name="Spang A."/>
            <person name="Saw J.H."/>
            <person name="Jorgensen S.L."/>
            <person name="Zaremba-Niedzwiedzka K."/>
            <person name="Martijn J."/>
            <person name="Lind A.E."/>
            <person name="van Eijk R."/>
            <person name="Schleper C."/>
            <person name="Guy L."/>
            <person name="Ettema T.J."/>
        </authorList>
    </citation>
    <scope>NUCLEOTIDE SEQUENCE</scope>
</reference>
<feature type="domain" description="Metallo-beta-lactamase" evidence="1">
    <location>
        <begin position="2"/>
        <end position="155"/>
    </location>
</feature>
<dbReference type="InterPro" id="IPR001279">
    <property type="entry name" value="Metallo-B-lactamas"/>
</dbReference>
<gene>
    <name evidence="2" type="ORF">LCGC14_1585310</name>
</gene>
<dbReference type="AlphaFoldDB" id="A0A0F9LFX2"/>
<protein>
    <recommendedName>
        <fullName evidence="1">Metallo-beta-lactamase domain-containing protein</fullName>
    </recommendedName>
</protein>
<sequence length="188" mass="21513">MLSHYHWDHVADLGCLQYAARVLMDLGKRRHPLDIYAHGEDENIQRLDYLKYCHGHTIDEKTSLRLGGLRFTFSRNEHTDPCFSMRIENRDRVLVYIADTGWTDALVRIANRADLLLCEASLYDEFQGRIPGHLTAGEAGKIAAAAGVQHLVLTHLPHFGDHKELIRQAGRTFPGKIELAQTDQTWQW</sequence>
<dbReference type="PANTHER" id="PTHR46018:SF2">
    <property type="entry name" value="ZINC PHOSPHODIESTERASE ELAC PROTEIN 1"/>
    <property type="match status" value="1"/>
</dbReference>